<dbReference type="Gene3D" id="1.10.10.10">
    <property type="entry name" value="Winged helix-like DNA-binding domain superfamily/Winged helix DNA-binding domain"/>
    <property type="match status" value="1"/>
</dbReference>
<dbReference type="OrthoDB" id="9790442at2"/>
<dbReference type="Pfam" id="PF00486">
    <property type="entry name" value="Trans_reg_C"/>
    <property type="match status" value="1"/>
</dbReference>
<reference evidence="12 13" key="1">
    <citation type="submission" date="2012-01" db="EMBL/GenBank/DDBJ databases">
        <title>Complete sequence of chromosome of Clostridium pasteurianum BC1.</title>
        <authorList>
            <consortium name="US DOE Joint Genome Institute"/>
            <person name="Lucas S."/>
            <person name="Han J."/>
            <person name="Lapidus A."/>
            <person name="Cheng J.-F."/>
            <person name="Goodwin L."/>
            <person name="Pitluck S."/>
            <person name="Peters L."/>
            <person name="Mikhailova N."/>
            <person name="Teshima H."/>
            <person name="Detter J.C."/>
            <person name="Han C."/>
            <person name="Tapia R."/>
            <person name="Land M."/>
            <person name="Hauser L."/>
            <person name="Kyrpides N."/>
            <person name="Ivanova N."/>
            <person name="Pagani I."/>
            <person name="Dunn J."/>
            <person name="Taghavi S."/>
            <person name="Francis A."/>
            <person name="van der Lelie D."/>
            <person name="Woyke T."/>
        </authorList>
    </citation>
    <scope>NUCLEOTIDE SEQUENCE [LARGE SCALE GENOMIC DNA]</scope>
    <source>
        <strain evidence="12 13">BC1</strain>
    </source>
</reference>
<evidence type="ECO:0000256" key="6">
    <source>
        <dbReference type="ARBA" id="ARBA00023163"/>
    </source>
</evidence>
<feature type="domain" description="Response regulatory" evidence="10">
    <location>
        <begin position="4"/>
        <end position="117"/>
    </location>
</feature>
<dbReference type="EMBL" id="CP003261">
    <property type="protein sequence ID" value="AGK97997.1"/>
    <property type="molecule type" value="Genomic_DNA"/>
</dbReference>
<evidence type="ECO:0000313" key="12">
    <source>
        <dbReference type="EMBL" id="AGK97997.1"/>
    </source>
</evidence>
<evidence type="ECO:0000256" key="9">
    <source>
        <dbReference type="PROSITE-ProRule" id="PRU01091"/>
    </source>
</evidence>
<evidence type="ECO:0000313" key="13">
    <source>
        <dbReference type="Proteomes" id="UP000013523"/>
    </source>
</evidence>
<dbReference type="STRING" id="86416.Clopa_3183"/>
<dbReference type="FunFam" id="1.10.10.10:FF:000018">
    <property type="entry name" value="DNA-binding response regulator ResD"/>
    <property type="match status" value="1"/>
</dbReference>
<proteinExistence type="predicted"/>
<dbReference type="GO" id="GO:0005829">
    <property type="term" value="C:cytosol"/>
    <property type="evidence" value="ECO:0007669"/>
    <property type="project" value="TreeGrafter"/>
</dbReference>
<dbReference type="Proteomes" id="UP000013523">
    <property type="component" value="Chromosome"/>
</dbReference>
<evidence type="ECO:0000256" key="7">
    <source>
        <dbReference type="ARBA" id="ARBA00024867"/>
    </source>
</evidence>
<evidence type="ECO:0000259" key="10">
    <source>
        <dbReference type="PROSITE" id="PS50110"/>
    </source>
</evidence>
<sequence length="226" mass="26136">MKENILIVEDEERMRKLIDAYLKKEGYKTLEAKDGVEAVRVFDSNKVTLIILDIMMPLMDGFNVCKYIRKNSNVPIIILTAKSEEEDKLLGYELGADDYVTKPFSPKILVAKAKALLKRYYPEDNSNISNMNLDGVTINELSHEVTIDDKEIYLSPKEYDLLLYFIKNKGIVLSRNKILDIVWGIDYYGDLRTVDTHIKRLREKLMDKAYLIATVRGSGYKLEVKR</sequence>
<dbReference type="AlphaFoldDB" id="R4K4E2"/>
<keyword evidence="2 8" id="KW-0597">Phosphoprotein</keyword>
<dbReference type="InterPro" id="IPR036388">
    <property type="entry name" value="WH-like_DNA-bd_sf"/>
</dbReference>
<dbReference type="PANTHER" id="PTHR48111">
    <property type="entry name" value="REGULATOR OF RPOS"/>
    <property type="match status" value="1"/>
</dbReference>
<dbReference type="PATRIC" id="fig|86416.3.peg.3172"/>
<dbReference type="Pfam" id="PF00072">
    <property type="entry name" value="Response_reg"/>
    <property type="match status" value="1"/>
</dbReference>
<evidence type="ECO:0000256" key="5">
    <source>
        <dbReference type="ARBA" id="ARBA00023125"/>
    </source>
</evidence>
<evidence type="ECO:0000259" key="11">
    <source>
        <dbReference type="PROSITE" id="PS51755"/>
    </source>
</evidence>
<dbReference type="HOGENOM" id="CLU_000445_30_4_9"/>
<dbReference type="KEGG" id="cpas:Clopa_3183"/>
<name>R4K4E2_CLOPA</name>
<feature type="DNA-binding region" description="OmpR/PhoB-type" evidence="9">
    <location>
        <begin position="128"/>
        <end position="224"/>
    </location>
</feature>
<dbReference type="eggNOG" id="COG0745">
    <property type="taxonomic scope" value="Bacteria"/>
</dbReference>
<protein>
    <recommendedName>
        <fullName evidence="1">Stage 0 sporulation protein A homolog</fullName>
    </recommendedName>
</protein>
<dbReference type="CDD" id="cd17574">
    <property type="entry name" value="REC_OmpR"/>
    <property type="match status" value="1"/>
</dbReference>
<dbReference type="GO" id="GO:0000976">
    <property type="term" value="F:transcription cis-regulatory region binding"/>
    <property type="evidence" value="ECO:0007669"/>
    <property type="project" value="TreeGrafter"/>
</dbReference>
<evidence type="ECO:0000256" key="4">
    <source>
        <dbReference type="ARBA" id="ARBA00023015"/>
    </source>
</evidence>
<accession>R4K4E2</accession>
<dbReference type="CDD" id="cd00383">
    <property type="entry name" value="trans_reg_C"/>
    <property type="match status" value="1"/>
</dbReference>
<dbReference type="PROSITE" id="PS51755">
    <property type="entry name" value="OMPR_PHOB"/>
    <property type="match status" value="1"/>
</dbReference>
<comment type="function">
    <text evidence="7">May play the central regulatory role in sporulation. It may be an element of the effector pathway responsible for the activation of sporulation genes in response to nutritional stress. Spo0A may act in concert with spo0H (a sigma factor) to control the expression of some genes that are critical to the sporulation process.</text>
</comment>
<feature type="modified residue" description="4-aspartylphosphate" evidence="8">
    <location>
        <position position="53"/>
    </location>
</feature>
<organism evidence="12 13">
    <name type="scientific">Clostridium pasteurianum BC1</name>
    <dbReference type="NCBI Taxonomy" id="86416"/>
    <lineage>
        <taxon>Bacteria</taxon>
        <taxon>Bacillati</taxon>
        <taxon>Bacillota</taxon>
        <taxon>Clostridia</taxon>
        <taxon>Eubacteriales</taxon>
        <taxon>Clostridiaceae</taxon>
        <taxon>Clostridium</taxon>
    </lineage>
</organism>
<dbReference type="InterPro" id="IPR001789">
    <property type="entry name" value="Sig_transdc_resp-reg_receiver"/>
</dbReference>
<dbReference type="InterPro" id="IPR011006">
    <property type="entry name" value="CheY-like_superfamily"/>
</dbReference>
<evidence type="ECO:0000256" key="1">
    <source>
        <dbReference type="ARBA" id="ARBA00018672"/>
    </source>
</evidence>
<evidence type="ECO:0000256" key="3">
    <source>
        <dbReference type="ARBA" id="ARBA00023012"/>
    </source>
</evidence>
<dbReference type="GO" id="GO:0006355">
    <property type="term" value="P:regulation of DNA-templated transcription"/>
    <property type="evidence" value="ECO:0007669"/>
    <property type="project" value="InterPro"/>
</dbReference>
<dbReference type="SMART" id="SM00862">
    <property type="entry name" value="Trans_reg_C"/>
    <property type="match status" value="1"/>
</dbReference>
<dbReference type="Gene3D" id="6.10.250.690">
    <property type="match status" value="1"/>
</dbReference>
<dbReference type="InterPro" id="IPR039420">
    <property type="entry name" value="WalR-like"/>
</dbReference>
<keyword evidence="13" id="KW-1185">Reference proteome</keyword>
<dbReference type="SMART" id="SM00448">
    <property type="entry name" value="REC"/>
    <property type="match status" value="1"/>
</dbReference>
<evidence type="ECO:0000256" key="2">
    <source>
        <dbReference type="ARBA" id="ARBA00022553"/>
    </source>
</evidence>
<evidence type="ECO:0000256" key="8">
    <source>
        <dbReference type="PROSITE-ProRule" id="PRU00169"/>
    </source>
</evidence>
<dbReference type="GO" id="GO:0032993">
    <property type="term" value="C:protein-DNA complex"/>
    <property type="evidence" value="ECO:0007669"/>
    <property type="project" value="TreeGrafter"/>
</dbReference>
<feature type="domain" description="OmpR/PhoB-type" evidence="11">
    <location>
        <begin position="128"/>
        <end position="224"/>
    </location>
</feature>
<dbReference type="FunFam" id="3.40.50.2300:FF:000001">
    <property type="entry name" value="DNA-binding response regulator PhoB"/>
    <property type="match status" value="1"/>
</dbReference>
<dbReference type="Gene3D" id="3.40.50.2300">
    <property type="match status" value="1"/>
</dbReference>
<keyword evidence="3" id="KW-0902">Two-component regulatory system</keyword>
<dbReference type="GO" id="GO:0000156">
    <property type="term" value="F:phosphorelay response regulator activity"/>
    <property type="evidence" value="ECO:0007669"/>
    <property type="project" value="TreeGrafter"/>
</dbReference>
<dbReference type="RefSeq" id="WP_015616285.1">
    <property type="nucleotide sequence ID" value="NC_021182.1"/>
</dbReference>
<gene>
    <name evidence="12" type="ORF">Clopa_3183</name>
</gene>
<dbReference type="InterPro" id="IPR001867">
    <property type="entry name" value="OmpR/PhoB-type_DNA-bd"/>
</dbReference>
<dbReference type="SUPFAM" id="SSF52172">
    <property type="entry name" value="CheY-like"/>
    <property type="match status" value="1"/>
</dbReference>
<keyword evidence="4" id="KW-0805">Transcription regulation</keyword>
<dbReference type="PANTHER" id="PTHR48111:SF73">
    <property type="entry name" value="ALKALINE PHOSPHATASE SYNTHESIS TRANSCRIPTIONAL REGULATORY PROTEIN PHOP"/>
    <property type="match status" value="1"/>
</dbReference>
<dbReference type="PROSITE" id="PS50110">
    <property type="entry name" value="RESPONSE_REGULATORY"/>
    <property type="match status" value="1"/>
</dbReference>
<keyword evidence="6" id="KW-0804">Transcription</keyword>
<keyword evidence="5 9" id="KW-0238">DNA-binding</keyword>